<dbReference type="PROSITE" id="PS50110">
    <property type="entry name" value="RESPONSE_REGULATORY"/>
    <property type="match status" value="1"/>
</dbReference>
<keyword evidence="11" id="KW-1185">Reference proteome</keyword>
<evidence type="ECO:0000256" key="2">
    <source>
        <dbReference type="ARBA" id="ARBA00022500"/>
    </source>
</evidence>
<feature type="modified residue" description="4-aspartylphosphate" evidence="5 7">
    <location>
        <position position="58"/>
    </location>
</feature>
<keyword evidence="5 7" id="KW-0597">Phosphoprotein</keyword>
<feature type="domain" description="Response regulatory" evidence="8">
    <location>
        <begin position="7"/>
        <end position="124"/>
    </location>
</feature>
<dbReference type="SUPFAM" id="SSF52172">
    <property type="entry name" value="CheY-like"/>
    <property type="match status" value="1"/>
</dbReference>
<dbReference type="Gene3D" id="3.40.50.2300">
    <property type="match status" value="1"/>
</dbReference>
<dbReference type="EC" id="3.1.1.61" evidence="5"/>
<dbReference type="RefSeq" id="WP_189168434.1">
    <property type="nucleotide sequence ID" value="NZ_BMQB01000001.1"/>
</dbReference>
<keyword evidence="2 5" id="KW-0145">Chemotaxis</keyword>
<comment type="PTM">
    <text evidence="5">Phosphorylated by CheA. Phosphorylation of the N-terminal regulatory domain activates the methylesterase activity.</text>
</comment>
<reference evidence="10" key="2">
    <citation type="submission" date="2020-09" db="EMBL/GenBank/DDBJ databases">
        <authorList>
            <person name="Sun Q."/>
            <person name="Ohkuma M."/>
        </authorList>
    </citation>
    <scope>NUCLEOTIDE SEQUENCE</scope>
    <source>
        <strain evidence="10">JCM 3090</strain>
    </source>
</reference>
<dbReference type="CDD" id="cd16432">
    <property type="entry name" value="CheB_Rec"/>
    <property type="match status" value="1"/>
</dbReference>
<dbReference type="SMART" id="SM00448">
    <property type="entry name" value="REC"/>
    <property type="match status" value="1"/>
</dbReference>
<evidence type="ECO:0000259" key="9">
    <source>
        <dbReference type="PROSITE" id="PS50122"/>
    </source>
</evidence>
<comment type="subcellular location">
    <subcellularLocation>
        <location evidence="5">Cytoplasm</location>
    </subcellularLocation>
</comment>
<comment type="domain">
    <text evidence="5">Contains a C-terminal catalytic domain, and an N-terminal region which modulates catalytic activity.</text>
</comment>
<protein>
    <recommendedName>
        <fullName evidence="5">Protein-glutamate methylesterase/protein-glutamine glutaminase</fullName>
        <ecNumber evidence="5">3.1.1.61</ecNumber>
        <ecNumber evidence="5">3.5.1.44</ecNumber>
    </recommendedName>
</protein>
<dbReference type="AlphaFoldDB" id="A0A8J3FAY9"/>
<evidence type="ECO:0000313" key="10">
    <source>
        <dbReference type="EMBL" id="GGJ78937.1"/>
    </source>
</evidence>
<name>A0A8J3FAY9_9ACTN</name>
<dbReference type="HAMAP" id="MF_00099">
    <property type="entry name" value="CheB_chemtxs"/>
    <property type="match status" value="1"/>
</dbReference>
<evidence type="ECO:0000256" key="4">
    <source>
        <dbReference type="ARBA" id="ARBA00048267"/>
    </source>
</evidence>
<dbReference type="InterPro" id="IPR001789">
    <property type="entry name" value="Sig_transdc_resp-reg_receiver"/>
</dbReference>
<evidence type="ECO:0000256" key="3">
    <source>
        <dbReference type="ARBA" id="ARBA00022801"/>
    </source>
</evidence>
<evidence type="ECO:0000256" key="6">
    <source>
        <dbReference type="PROSITE-ProRule" id="PRU00050"/>
    </source>
</evidence>
<evidence type="ECO:0000313" key="11">
    <source>
        <dbReference type="Proteomes" id="UP000649739"/>
    </source>
</evidence>
<dbReference type="SUPFAM" id="SSF52738">
    <property type="entry name" value="Methylesterase CheB, C-terminal domain"/>
    <property type="match status" value="1"/>
</dbReference>
<dbReference type="GO" id="GO:0000156">
    <property type="term" value="F:phosphorelay response regulator activity"/>
    <property type="evidence" value="ECO:0007669"/>
    <property type="project" value="InterPro"/>
</dbReference>
<evidence type="ECO:0000256" key="7">
    <source>
        <dbReference type="PROSITE-ProRule" id="PRU00169"/>
    </source>
</evidence>
<organism evidence="10 11">
    <name type="scientific">Pilimelia anulata</name>
    <dbReference type="NCBI Taxonomy" id="53371"/>
    <lineage>
        <taxon>Bacteria</taxon>
        <taxon>Bacillati</taxon>
        <taxon>Actinomycetota</taxon>
        <taxon>Actinomycetes</taxon>
        <taxon>Micromonosporales</taxon>
        <taxon>Micromonosporaceae</taxon>
        <taxon>Pilimelia</taxon>
    </lineage>
</organism>
<keyword evidence="3 5" id="KW-0378">Hydrolase</keyword>
<reference evidence="10" key="1">
    <citation type="journal article" date="2014" name="Int. J. Syst. Evol. Microbiol.">
        <title>Complete genome sequence of Corynebacterium casei LMG S-19264T (=DSM 44701T), isolated from a smear-ripened cheese.</title>
        <authorList>
            <consortium name="US DOE Joint Genome Institute (JGI-PGF)"/>
            <person name="Walter F."/>
            <person name="Albersmeier A."/>
            <person name="Kalinowski J."/>
            <person name="Ruckert C."/>
        </authorList>
    </citation>
    <scope>NUCLEOTIDE SEQUENCE</scope>
    <source>
        <strain evidence="10">JCM 3090</strain>
    </source>
</reference>
<comment type="caution">
    <text evidence="10">The sequence shown here is derived from an EMBL/GenBank/DDBJ whole genome shotgun (WGS) entry which is preliminary data.</text>
</comment>
<evidence type="ECO:0000259" key="8">
    <source>
        <dbReference type="PROSITE" id="PS50110"/>
    </source>
</evidence>
<dbReference type="CDD" id="cd17541">
    <property type="entry name" value="REC_CheB-like"/>
    <property type="match status" value="1"/>
</dbReference>
<dbReference type="PANTHER" id="PTHR42872">
    <property type="entry name" value="PROTEIN-GLUTAMATE METHYLESTERASE/PROTEIN-GLUTAMINE GLUTAMINASE"/>
    <property type="match status" value="1"/>
</dbReference>
<dbReference type="GO" id="GO:0005737">
    <property type="term" value="C:cytoplasm"/>
    <property type="evidence" value="ECO:0007669"/>
    <property type="project" value="UniProtKB-SubCell"/>
</dbReference>
<evidence type="ECO:0000256" key="1">
    <source>
        <dbReference type="ARBA" id="ARBA00022490"/>
    </source>
</evidence>
<dbReference type="GO" id="GO:0006935">
    <property type="term" value="P:chemotaxis"/>
    <property type="evidence" value="ECO:0007669"/>
    <property type="project" value="UniProtKB-UniRule"/>
</dbReference>
<comment type="similarity">
    <text evidence="5">Belongs to the CheB family.</text>
</comment>
<dbReference type="InterPro" id="IPR011006">
    <property type="entry name" value="CheY-like_superfamily"/>
</dbReference>
<dbReference type="PROSITE" id="PS50122">
    <property type="entry name" value="CHEB"/>
    <property type="match status" value="1"/>
</dbReference>
<dbReference type="PANTHER" id="PTHR42872:SF6">
    <property type="entry name" value="PROTEIN-GLUTAMATE METHYLESTERASE_PROTEIN-GLUTAMINE GLUTAMINASE"/>
    <property type="match status" value="1"/>
</dbReference>
<dbReference type="Gene3D" id="3.40.50.180">
    <property type="entry name" value="Methylesterase CheB, C-terminal domain"/>
    <property type="match status" value="1"/>
</dbReference>
<dbReference type="EC" id="3.5.1.44" evidence="5"/>
<dbReference type="Pfam" id="PF01339">
    <property type="entry name" value="CheB_methylest"/>
    <property type="match status" value="1"/>
</dbReference>
<comment type="catalytic activity">
    <reaction evidence="5">
        <text>L-glutaminyl-[protein] + H2O = L-glutamyl-[protein] + NH4(+)</text>
        <dbReference type="Rhea" id="RHEA:16441"/>
        <dbReference type="Rhea" id="RHEA-COMP:10207"/>
        <dbReference type="Rhea" id="RHEA-COMP:10208"/>
        <dbReference type="ChEBI" id="CHEBI:15377"/>
        <dbReference type="ChEBI" id="CHEBI:28938"/>
        <dbReference type="ChEBI" id="CHEBI:29973"/>
        <dbReference type="ChEBI" id="CHEBI:30011"/>
        <dbReference type="EC" id="3.5.1.44"/>
    </reaction>
</comment>
<dbReference type="NCBIfam" id="NF001965">
    <property type="entry name" value="PRK00742.1"/>
    <property type="match status" value="1"/>
</dbReference>
<feature type="domain" description="CheB-type methylesterase" evidence="9">
    <location>
        <begin position="159"/>
        <end position="345"/>
    </location>
</feature>
<sequence length="363" mass="37704">MSRGSVRVLVVEDSPTARHCLLEALSADPGIAIVAEAANGVDAVELCRRLRPDVVTMDVVLPGMSGLAATEQIMASFPTPILVVSAGERSEVFTTYDALAAGAVDVLEKPRGDSTDDTWGARLRAAVKLLARVPVVTRHRREPVPPAAPVPGAPRLTVPGPAIGLLALGASTGGPGAVVELLRALPGDFAAPILLVQHISTNEPFAVAFTDWLGGRAHRRVRYARGGEPIATLGGQVVMAPPDRHLLVHHGHLRISDAPERHSCRPSVDTLFESVAAQYGSASAACLLSGMGRDGAAGLLAVRTAGGHTFAQDEASCVVYGMPRAAVELRAAGRVLPPAEMATYLAPLAGPGGSTGNRWRTQS</sequence>
<accession>A0A8J3FAY9</accession>
<evidence type="ECO:0000256" key="5">
    <source>
        <dbReference type="HAMAP-Rule" id="MF_00099"/>
    </source>
</evidence>
<dbReference type="PIRSF" id="PIRSF000876">
    <property type="entry name" value="RR_chemtxs_CheB"/>
    <property type="match status" value="1"/>
</dbReference>
<comment type="function">
    <text evidence="5">Involved in chemotaxis. Part of a chemotaxis signal transduction system that modulates chemotaxis in response to various stimuli. Catalyzes the demethylation of specific methylglutamate residues introduced into the chemoreceptors (methyl-accepting chemotaxis proteins or MCP) by CheR. Also mediates the irreversible deamidation of specific glutamine residues to glutamic acid.</text>
</comment>
<dbReference type="EMBL" id="BMQB01000001">
    <property type="protein sequence ID" value="GGJ78937.1"/>
    <property type="molecule type" value="Genomic_DNA"/>
</dbReference>
<proteinExistence type="inferred from homology"/>
<keyword evidence="1 5" id="KW-0963">Cytoplasm</keyword>
<dbReference type="GO" id="GO:0050568">
    <property type="term" value="F:protein-glutamine glutaminase activity"/>
    <property type="evidence" value="ECO:0007669"/>
    <property type="project" value="UniProtKB-UniRule"/>
</dbReference>
<feature type="active site" evidence="5 6">
    <location>
        <position position="198"/>
    </location>
</feature>
<dbReference type="Proteomes" id="UP000649739">
    <property type="component" value="Unassembled WGS sequence"/>
</dbReference>
<dbReference type="GO" id="GO:0008984">
    <property type="term" value="F:protein-glutamate methylesterase activity"/>
    <property type="evidence" value="ECO:0007669"/>
    <property type="project" value="UniProtKB-UniRule"/>
</dbReference>
<feature type="active site" evidence="5 6">
    <location>
        <position position="294"/>
    </location>
</feature>
<dbReference type="InterPro" id="IPR000673">
    <property type="entry name" value="Sig_transdc_resp-reg_Me-estase"/>
</dbReference>
<dbReference type="InterPro" id="IPR035909">
    <property type="entry name" value="CheB_C"/>
</dbReference>
<gene>
    <name evidence="5 10" type="primary">cheB</name>
    <name evidence="10" type="ORF">GCM10010123_06070</name>
</gene>
<feature type="active site" evidence="5 6">
    <location>
        <position position="171"/>
    </location>
</feature>
<dbReference type="Pfam" id="PF00072">
    <property type="entry name" value="Response_reg"/>
    <property type="match status" value="1"/>
</dbReference>
<dbReference type="InterPro" id="IPR008248">
    <property type="entry name" value="CheB-like"/>
</dbReference>
<comment type="catalytic activity">
    <reaction evidence="4 5">
        <text>[protein]-L-glutamate 5-O-methyl ester + H2O = L-glutamyl-[protein] + methanol + H(+)</text>
        <dbReference type="Rhea" id="RHEA:23236"/>
        <dbReference type="Rhea" id="RHEA-COMP:10208"/>
        <dbReference type="Rhea" id="RHEA-COMP:10311"/>
        <dbReference type="ChEBI" id="CHEBI:15377"/>
        <dbReference type="ChEBI" id="CHEBI:15378"/>
        <dbReference type="ChEBI" id="CHEBI:17790"/>
        <dbReference type="ChEBI" id="CHEBI:29973"/>
        <dbReference type="ChEBI" id="CHEBI:82795"/>
        <dbReference type="EC" id="3.1.1.61"/>
    </reaction>
</comment>